<dbReference type="GO" id="GO:0005737">
    <property type="term" value="C:cytoplasm"/>
    <property type="evidence" value="ECO:0007669"/>
    <property type="project" value="UniProtKB-SubCell"/>
</dbReference>
<dbReference type="SUPFAM" id="SSF46767">
    <property type="entry name" value="Methylated DNA-protein cysteine methyltransferase, C-terminal domain"/>
    <property type="match status" value="1"/>
</dbReference>
<dbReference type="GO" id="GO:0006307">
    <property type="term" value="P:DNA alkylation repair"/>
    <property type="evidence" value="ECO:0007669"/>
    <property type="project" value="UniProtKB-UniRule"/>
</dbReference>
<comment type="catalytic activity">
    <reaction evidence="8 9">
        <text>a 6-O-methyl-2'-deoxyguanosine in DNA + L-cysteinyl-[protein] = S-methyl-L-cysteinyl-[protein] + a 2'-deoxyguanosine in DNA</text>
        <dbReference type="Rhea" id="RHEA:24000"/>
        <dbReference type="Rhea" id="RHEA-COMP:10131"/>
        <dbReference type="Rhea" id="RHEA-COMP:10132"/>
        <dbReference type="Rhea" id="RHEA-COMP:11367"/>
        <dbReference type="Rhea" id="RHEA-COMP:11368"/>
        <dbReference type="ChEBI" id="CHEBI:29950"/>
        <dbReference type="ChEBI" id="CHEBI:82612"/>
        <dbReference type="ChEBI" id="CHEBI:85445"/>
        <dbReference type="ChEBI" id="CHEBI:85448"/>
        <dbReference type="EC" id="2.1.1.63"/>
    </reaction>
</comment>
<gene>
    <name evidence="12" type="primary">ogt</name>
    <name evidence="12" type="ORF">OFBG_00824</name>
</gene>
<dbReference type="InterPro" id="IPR001497">
    <property type="entry name" value="MethylDNA_cys_MeTrfase_AS"/>
</dbReference>
<dbReference type="GO" id="GO:0003908">
    <property type="term" value="F:methylated-DNA-[protein]-cysteine S-methyltransferase activity"/>
    <property type="evidence" value="ECO:0007669"/>
    <property type="project" value="UniProtKB-UniRule"/>
</dbReference>
<dbReference type="InterPro" id="IPR014048">
    <property type="entry name" value="MethylDNA_cys_MeTrfase_DNA-bd"/>
</dbReference>
<keyword evidence="7 9" id="KW-0234">DNA repair</keyword>
<feature type="domain" description="Methylguanine DNA methyltransferase ribonuclease-like" evidence="11">
    <location>
        <begin position="3"/>
        <end position="67"/>
    </location>
</feature>
<comment type="function">
    <text evidence="9">Involved in the cellular defense against the biological effects of O6-methylguanine (O6-MeG) and O4-methylthymine (O4-MeT) in DNA. Repairs the methylated nucleobase in DNA by stoichiometrically transferring the methyl group to a cysteine residue in the enzyme. This is a suicide reaction: the enzyme is irreversibly inactivated.</text>
</comment>
<evidence type="ECO:0000256" key="7">
    <source>
        <dbReference type="ARBA" id="ARBA00023204"/>
    </source>
</evidence>
<dbReference type="SUPFAM" id="SSF53155">
    <property type="entry name" value="Methylated DNA-protein cysteine methyltransferase domain"/>
    <property type="match status" value="1"/>
</dbReference>
<evidence type="ECO:0000256" key="3">
    <source>
        <dbReference type="ARBA" id="ARBA00022490"/>
    </source>
</evidence>
<dbReference type="GO" id="GO:0032259">
    <property type="term" value="P:methylation"/>
    <property type="evidence" value="ECO:0007669"/>
    <property type="project" value="UniProtKB-KW"/>
</dbReference>
<dbReference type="STRING" id="847.BRW83_1389"/>
<evidence type="ECO:0000259" key="11">
    <source>
        <dbReference type="Pfam" id="PF02870"/>
    </source>
</evidence>
<dbReference type="InterPro" id="IPR023546">
    <property type="entry name" value="MGMT"/>
</dbReference>
<dbReference type="HAMAP" id="MF_00772">
    <property type="entry name" value="OGT"/>
    <property type="match status" value="1"/>
</dbReference>
<protein>
    <recommendedName>
        <fullName evidence="9">Methylated-DNA--protein-cysteine methyltransferase</fullName>
        <ecNumber evidence="9">2.1.1.63</ecNumber>
    </recommendedName>
    <alternativeName>
        <fullName evidence="9">6-O-methylguanine-DNA methyltransferase</fullName>
        <shortName evidence="9">MGMT</shortName>
    </alternativeName>
    <alternativeName>
        <fullName evidence="9">O-6-methylguanine-DNA-alkyltransferase</fullName>
    </alternativeName>
</protein>
<comment type="subcellular location">
    <subcellularLocation>
        <location evidence="9">Cytoplasm</location>
    </subcellularLocation>
</comment>
<dbReference type="PANTHER" id="PTHR10815:SF5">
    <property type="entry name" value="METHYLATED-DNA--PROTEIN-CYSTEINE METHYLTRANSFERASE"/>
    <property type="match status" value="1"/>
</dbReference>
<dbReference type="CDD" id="cd06445">
    <property type="entry name" value="ATase"/>
    <property type="match status" value="1"/>
</dbReference>
<dbReference type="Proteomes" id="UP000005089">
    <property type="component" value="Unassembled WGS sequence"/>
</dbReference>
<evidence type="ECO:0000256" key="5">
    <source>
        <dbReference type="ARBA" id="ARBA00022679"/>
    </source>
</evidence>
<dbReference type="Gene3D" id="3.30.160.70">
    <property type="entry name" value="Methylated DNA-protein cysteine methyltransferase domain"/>
    <property type="match status" value="1"/>
</dbReference>
<evidence type="ECO:0000313" key="13">
    <source>
        <dbReference type="Proteomes" id="UP000005089"/>
    </source>
</evidence>
<comment type="catalytic activity">
    <reaction evidence="1 9">
        <text>a 4-O-methyl-thymidine in DNA + L-cysteinyl-[protein] = a thymidine in DNA + S-methyl-L-cysteinyl-[protein]</text>
        <dbReference type="Rhea" id="RHEA:53428"/>
        <dbReference type="Rhea" id="RHEA-COMP:10131"/>
        <dbReference type="Rhea" id="RHEA-COMP:10132"/>
        <dbReference type="Rhea" id="RHEA-COMP:13555"/>
        <dbReference type="Rhea" id="RHEA-COMP:13556"/>
        <dbReference type="ChEBI" id="CHEBI:29950"/>
        <dbReference type="ChEBI" id="CHEBI:82612"/>
        <dbReference type="ChEBI" id="CHEBI:137386"/>
        <dbReference type="ChEBI" id="CHEBI:137387"/>
        <dbReference type="EC" id="2.1.1.63"/>
    </reaction>
</comment>
<dbReference type="InterPro" id="IPR036388">
    <property type="entry name" value="WH-like_DNA-bd_sf"/>
</dbReference>
<feature type="active site" description="Nucleophile; methyl group acceptor" evidence="9">
    <location>
        <position position="122"/>
    </location>
</feature>
<dbReference type="HOGENOM" id="CLU_000445_52_2_4"/>
<dbReference type="NCBIfam" id="TIGR00589">
    <property type="entry name" value="ogt"/>
    <property type="match status" value="1"/>
</dbReference>
<proteinExistence type="inferred from homology"/>
<keyword evidence="4 9" id="KW-0489">Methyltransferase</keyword>
<keyword evidence="3 9" id="KW-0963">Cytoplasm</keyword>
<dbReference type="EC" id="2.1.1.63" evidence="9"/>
<evidence type="ECO:0000256" key="9">
    <source>
        <dbReference type="HAMAP-Rule" id="MF_00772"/>
    </source>
</evidence>
<evidence type="ECO:0000256" key="1">
    <source>
        <dbReference type="ARBA" id="ARBA00001286"/>
    </source>
</evidence>
<dbReference type="RefSeq" id="WP_005880547.1">
    <property type="nucleotide sequence ID" value="NZ_CP019430.1"/>
</dbReference>
<dbReference type="GeneID" id="77135261"/>
<evidence type="ECO:0000313" key="12">
    <source>
        <dbReference type="EMBL" id="EEO29796.1"/>
    </source>
</evidence>
<keyword evidence="5 9" id="KW-0808">Transferase</keyword>
<dbReference type="eggNOG" id="COG0350">
    <property type="taxonomic scope" value="Bacteria"/>
</dbReference>
<evidence type="ECO:0000259" key="10">
    <source>
        <dbReference type="Pfam" id="PF01035"/>
    </source>
</evidence>
<dbReference type="Gene3D" id="1.10.10.10">
    <property type="entry name" value="Winged helix-like DNA-binding domain superfamily/Winged helix DNA-binding domain"/>
    <property type="match status" value="1"/>
</dbReference>
<dbReference type="InterPro" id="IPR008332">
    <property type="entry name" value="MethylG_MeTrfase_N"/>
</dbReference>
<comment type="similarity">
    <text evidence="2 9">Belongs to the MGMT family.</text>
</comment>
<dbReference type="InterPro" id="IPR036217">
    <property type="entry name" value="MethylDNA_cys_MeTrfase_DNAb"/>
</dbReference>
<dbReference type="AlphaFoldDB" id="C3X9C0"/>
<comment type="miscellaneous">
    <text evidence="9">This enzyme catalyzes only one turnover and therefore is not strictly catalytic. According to one definition, an enzyme is a biocatalyst that acts repeatedly and over many reaction cycles.</text>
</comment>
<evidence type="ECO:0000256" key="2">
    <source>
        <dbReference type="ARBA" id="ARBA00008711"/>
    </source>
</evidence>
<reference evidence="12 13" key="1">
    <citation type="submission" date="2009-02" db="EMBL/GenBank/DDBJ databases">
        <title>The Genome Sequence of Oxalobacter formigenes OXCC13.</title>
        <authorList>
            <consortium name="The Broad Institute Genome Sequencing Platform"/>
            <person name="Ward D."/>
            <person name="Young S.K."/>
            <person name="Kodira C.D."/>
            <person name="Zeng Q."/>
            <person name="Koehrsen M."/>
            <person name="Alvarado L."/>
            <person name="Berlin A."/>
            <person name="Borenstein D."/>
            <person name="Chen Z."/>
            <person name="Engels R."/>
            <person name="Freedman E."/>
            <person name="Gellesch M."/>
            <person name="Goldberg J."/>
            <person name="Griggs A."/>
            <person name="Gujja S."/>
            <person name="Heiman D."/>
            <person name="Hepburn T."/>
            <person name="Howarth C."/>
            <person name="Jen D."/>
            <person name="Larson L."/>
            <person name="Lewis B."/>
            <person name="Mehta T."/>
            <person name="Park D."/>
            <person name="Pearson M."/>
            <person name="Roberts A."/>
            <person name="Saif S."/>
            <person name="Shea T."/>
            <person name="Shenoy N."/>
            <person name="Sisk P."/>
            <person name="Stolte C."/>
            <person name="Sykes S."/>
            <person name="Walk T."/>
            <person name="White J."/>
            <person name="Yandava C."/>
            <person name="Allison M.J."/>
            <person name="Lander E."/>
            <person name="Nusbaum C."/>
            <person name="Galagan J."/>
            <person name="Birren B."/>
        </authorList>
    </citation>
    <scope>NUCLEOTIDE SEQUENCE [LARGE SCALE GENOMIC DNA]</scope>
    <source>
        <strain evidence="12 13">OXCC13</strain>
    </source>
</reference>
<keyword evidence="13" id="KW-1185">Reference proteome</keyword>
<evidence type="ECO:0000256" key="8">
    <source>
        <dbReference type="ARBA" id="ARBA00049348"/>
    </source>
</evidence>
<evidence type="ECO:0000256" key="4">
    <source>
        <dbReference type="ARBA" id="ARBA00022603"/>
    </source>
</evidence>
<dbReference type="Pfam" id="PF01035">
    <property type="entry name" value="DNA_binding_1"/>
    <property type="match status" value="1"/>
</dbReference>
<keyword evidence="6 9" id="KW-0227">DNA damage</keyword>
<dbReference type="PANTHER" id="PTHR10815">
    <property type="entry name" value="METHYLATED-DNA--PROTEIN-CYSTEINE METHYLTRANSFERASE"/>
    <property type="match status" value="1"/>
</dbReference>
<dbReference type="PROSITE" id="PS00374">
    <property type="entry name" value="MGMT"/>
    <property type="match status" value="1"/>
</dbReference>
<feature type="domain" description="Methylated-DNA-[protein]-cysteine S-methyltransferase DNA binding" evidence="10">
    <location>
        <begin position="71"/>
        <end position="150"/>
    </location>
</feature>
<accession>C3X9C0</accession>
<dbReference type="OrthoDB" id="9802228at2"/>
<dbReference type="Pfam" id="PF02870">
    <property type="entry name" value="Methyltransf_1N"/>
    <property type="match status" value="1"/>
</dbReference>
<evidence type="ECO:0000256" key="6">
    <source>
        <dbReference type="ARBA" id="ARBA00022763"/>
    </source>
</evidence>
<dbReference type="InterPro" id="IPR036631">
    <property type="entry name" value="MGMT_N_sf"/>
</dbReference>
<dbReference type="EMBL" id="GG658170">
    <property type="protein sequence ID" value="EEO29796.1"/>
    <property type="molecule type" value="Genomic_DNA"/>
</dbReference>
<dbReference type="FunFam" id="1.10.10.10:FF:000214">
    <property type="entry name" value="Methylated-DNA--protein-cysteine methyltransferase"/>
    <property type="match status" value="1"/>
</dbReference>
<organism evidence="12 13">
    <name type="scientific">Oxalobacter formigenes OXCC13</name>
    <dbReference type="NCBI Taxonomy" id="556269"/>
    <lineage>
        <taxon>Bacteria</taxon>
        <taxon>Pseudomonadati</taxon>
        <taxon>Pseudomonadota</taxon>
        <taxon>Betaproteobacteria</taxon>
        <taxon>Burkholderiales</taxon>
        <taxon>Oxalobacteraceae</taxon>
        <taxon>Oxalobacter</taxon>
    </lineage>
</organism>
<sequence>MRYYQTVPFPVGPVTVMEEGGEIVFIGFSADIGDAAKKETPAIKEAFRQLSDYFDGELKTFDLPLKLSGTPFQLRTWAALQTIPYGKTCSYGDIAKQIGNGKANRAVGMANHNNPISIVIPCHRVIGANGSLTGYGGGLPIKRQLLELEKHYSRDHNSSLF</sequence>
<name>C3X9C0_OXAFO</name>